<evidence type="ECO:0000313" key="2">
    <source>
        <dbReference type="Proteomes" id="UP000767854"/>
    </source>
</evidence>
<organism evidence="1 2">
    <name type="scientific">Fusibacter tunisiensis</name>
    <dbReference type="NCBI Taxonomy" id="1008308"/>
    <lineage>
        <taxon>Bacteria</taxon>
        <taxon>Bacillati</taxon>
        <taxon>Bacillota</taxon>
        <taxon>Clostridia</taxon>
        <taxon>Eubacteriales</taxon>
        <taxon>Eubacteriales Family XII. Incertae Sedis</taxon>
        <taxon>Fusibacter</taxon>
    </lineage>
</organism>
<evidence type="ECO:0000313" key="1">
    <source>
        <dbReference type="EMBL" id="MBM7561335.1"/>
    </source>
</evidence>
<gene>
    <name evidence="1" type="ORF">JOC49_000855</name>
</gene>
<dbReference type="InterPro" id="IPR025906">
    <property type="entry name" value="YjfB_motility"/>
</dbReference>
<dbReference type="RefSeq" id="WP_204662735.1">
    <property type="nucleotide sequence ID" value="NZ_JAFBDT010000004.1"/>
</dbReference>
<keyword evidence="2" id="KW-1185">Reference proteome</keyword>
<dbReference type="EMBL" id="JAFBDT010000004">
    <property type="protein sequence ID" value="MBM7561335.1"/>
    <property type="molecule type" value="Genomic_DNA"/>
</dbReference>
<evidence type="ECO:0008006" key="3">
    <source>
        <dbReference type="Google" id="ProtNLM"/>
    </source>
</evidence>
<accession>A0ABS2MPM3</accession>
<proteinExistence type="predicted"/>
<name>A0ABS2MPM3_9FIRM</name>
<dbReference type="Proteomes" id="UP000767854">
    <property type="component" value="Unassembled WGS sequence"/>
</dbReference>
<comment type="caution">
    <text evidence="1">The sequence shown here is derived from an EMBL/GenBank/DDBJ whole genome shotgun (WGS) entry which is preliminary data.</text>
</comment>
<sequence length="59" mass="6492">MDMKISAFQVQNLTSVKQALGMANLQKAMNQDQQSVDAVVKMMEKSVSPHLGQSIDLKV</sequence>
<reference evidence="1 2" key="1">
    <citation type="submission" date="2021-01" db="EMBL/GenBank/DDBJ databases">
        <title>Genomic Encyclopedia of Type Strains, Phase IV (KMG-IV): sequencing the most valuable type-strain genomes for metagenomic binning, comparative biology and taxonomic classification.</title>
        <authorList>
            <person name="Goeker M."/>
        </authorList>
    </citation>
    <scope>NUCLEOTIDE SEQUENCE [LARGE SCALE GENOMIC DNA]</scope>
    <source>
        <strain evidence="1 2">DSM 24436</strain>
    </source>
</reference>
<dbReference type="Pfam" id="PF14070">
    <property type="entry name" value="YjfB_motility"/>
    <property type="match status" value="1"/>
</dbReference>
<protein>
    <recommendedName>
        <fullName evidence="3">Motility protein</fullName>
    </recommendedName>
</protein>